<protein>
    <submittedName>
        <fullName evidence="1">Uncharacterized protein</fullName>
    </submittedName>
</protein>
<evidence type="ECO:0000313" key="1">
    <source>
        <dbReference type="EMBL" id="VDC66740.1"/>
    </source>
</evidence>
<dbReference type="AlphaFoldDB" id="A0A3P5Z0M0"/>
<accession>A0A3P5Z0M0</accession>
<name>A0A3P5Z0M0_BRACM</name>
<reference evidence="1" key="1">
    <citation type="submission" date="2018-11" db="EMBL/GenBank/DDBJ databases">
        <authorList>
            <consortium name="Genoscope - CEA"/>
            <person name="William W."/>
        </authorList>
    </citation>
    <scope>NUCLEOTIDE SEQUENCE</scope>
</reference>
<dbReference type="EMBL" id="LR031569">
    <property type="protein sequence ID" value="VDC66740.1"/>
    <property type="molecule type" value="Genomic_DNA"/>
</dbReference>
<proteinExistence type="predicted"/>
<organism evidence="1">
    <name type="scientific">Brassica campestris</name>
    <name type="common">Field mustard</name>
    <dbReference type="NCBI Taxonomy" id="3711"/>
    <lineage>
        <taxon>Eukaryota</taxon>
        <taxon>Viridiplantae</taxon>
        <taxon>Streptophyta</taxon>
        <taxon>Embryophyta</taxon>
        <taxon>Tracheophyta</taxon>
        <taxon>Spermatophyta</taxon>
        <taxon>Magnoliopsida</taxon>
        <taxon>eudicotyledons</taxon>
        <taxon>Gunneridae</taxon>
        <taxon>Pentapetalae</taxon>
        <taxon>rosids</taxon>
        <taxon>malvids</taxon>
        <taxon>Brassicales</taxon>
        <taxon>Brassicaceae</taxon>
        <taxon>Brassiceae</taxon>
        <taxon>Brassica</taxon>
    </lineage>
</organism>
<gene>
    <name evidence="1" type="ORF">BRAA06T25280Z</name>
</gene>
<sequence>MYLVGSGFGQGEVQSQETKWERFLMDAQQPILLTLTSV</sequence>